<sequence>MDELDKKILMVLQEDARLSYTKIAKRVGTSTATVSERVRKLQESDIIKGYSVVLNSSKIGITTLITMICVKPSFDVAEIGETIAELKETCCVHNITGDFDLIVSFKCFSPTEREECTSIINKINRIDGIERVNTYMVLNTIKEESQIGL</sequence>
<evidence type="ECO:0000256" key="1">
    <source>
        <dbReference type="ARBA" id="ARBA00023015"/>
    </source>
</evidence>
<dbReference type="GO" id="GO:0043200">
    <property type="term" value="P:response to amino acid"/>
    <property type="evidence" value="ECO:0007669"/>
    <property type="project" value="TreeGrafter"/>
</dbReference>
<evidence type="ECO:0000259" key="4">
    <source>
        <dbReference type="PROSITE" id="PS50956"/>
    </source>
</evidence>
<dbReference type="Gene3D" id="1.10.10.10">
    <property type="entry name" value="Winged helix-like DNA-binding domain superfamily/Winged helix DNA-binding domain"/>
    <property type="match status" value="1"/>
</dbReference>
<keyword evidence="1" id="KW-0805">Transcription regulation</keyword>
<comment type="caution">
    <text evidence="5">The sequence shown here is derived from an EMBL/GenBank/DDBJ whole genome shotgun (WGS) entry which is preliminary data.</text>
</comment>
<dbReference type="Gene3D" id="3.30.70.920">
    <property type="match status" value="1"/>
</dbReference>
<dbReference type="PRINTS" id="PR00033">
    <property type="entry name" value="HTHASNC"/>
</dbReference>
<dbReference type="EMBL" id="RXIL01000048">
    <property type="protein sequence ID" value="RZN70918.1"/>
    <property type="molecule type" value="Genomic_DNA"/>
</dbReference>
<dbReference type="CDD" id="cd00090">
    <property type="entry name" value="HTH_ARSR"/>
    <property type="match status" value="1"/>
</dbReference>
<dbReference type="Pfam" id="PF01037">
    <property type="entry name" value="AsnC_trans_reg"/>
    <property type="match status" value="1"/>
</dbReference>
<dbReference type="InterPro" id="IPR011008">
    <property type="entry name" value="Dimeric_a/b-barrel"/>
</dbReference>
<keyword evidence="2" id="KW-0238">DNA-binding</keyword>
<dbReference type="Proteomes" id="UP000320766">
    <property type="component" value="Unassembled WGS sequence"/>
</dbReference>
<dbReference type="InterPro" id="IPR000485">
    <property type="entry name" value="AsnC-type_HTH_dom"/>
</dbReference>
<feature type="domain" description="HTH asnC-type" evidence="4">
    <location>
        <begin position="1"/>
        <end position="62"/>
    </location>
</feature>
<dbReference type="GO" id="GO:0043565">
    <property type="term" value="F:sequence-specific DNA binding"/>
    <property type="evidence" value="ECO:0007669"/>
    <property type="project" value="InterPro"/>
</dbReference>
<evidence type="ECO:0000313" key="5">
    <source>
        <dbReference type="EMBL" id="RZN70918.1"/>
    </source>
</evidence>
<dbReference type="SUPFAM" id="SSF46785">
    <property type="entry name" value="Winged helix' DNA-binding domain"/>
    <property type="match status" value="1"/>
</dbReference>
<dbReference type="SMART" id="SM00344">
    <property type="entry name" value="HTH_ASNC"/>
    <property type="match status" value="1"/>
</dbReference>
<dbReference type="InterPro" id="IPR019887">
    <property type="entry name" value="Tscrpt_reg_AsnC/Lrp_C"/>
</dbReference>
<evidence type="ECO:0000256" key="3">
    <source>
        <dbReference type="ARBA" id="ARBA00023163"/>
    </source>
</evidence>
<dbReference type="InterPro" id="IPR011991">
    <property type="entry name" value="ArsR-like_HTH"/>
</dbReference>
<dbReference type="AlphaFoldDB" id="A0A520KXN6"/>
<evidence type="ECO:0000313" key="6">
    <source>
        <dbReference type="Proteomes" id="UP000320766"/>
    </source>
</evidence>
<dbReference type="SUPFAM" id="SSF54909">
    <property type="entry name" value="Dimeric alpha+beta barrel"/>
    <property type="match status" value="1"/>
</dbReference>
<dbReference type="PANTHER" id="PTHR30154">
    <property type="entry name" value="LEUCINE-RESPONSIVE REGULATORY PROTEIN"/>
    <property type="match status" value="1"/>
</dbReference>
<dbReference type="InterPro" id="IPR036390">
    <property type="entry name" value="WH_DNA-bd_sf"/>
</dbReference>
<dbReference type="PANTHER" id="PTHR30154:SF34">
    <property type="entry name" value="TRANSCRIPTIONAL REGULATOR AZLB"/>
    <property type="match status" value="1"/>
</dbReference>
<name>A0A520KXN6_9EURY</name>
<evidence type="ECO:0000256" key="2">
    <source>
        <dbReference type="ARBA" id="ARBA00023125"/>
    </source>
</evidence>
<accession>A0A520KXN6</accession>
<dbReference type="InterPro" id="IPR019888">
    <property type="entry name" value="Tscrpt_reg_AsnC-like"/>
</dbReference>
<dbReference type="PROSITE" id="PS50956">
    <property type="entry name" value="HTH_ASNC_2"/>
    <property type="match status" value="1"/>
</dbReference>
<reference evidence="5 6" key="1">
    <citation type="journal article" date="2019" name="Nat. Microbiol.">
        <title>Wide diversity of methane and short-chain alkane metabolisms in uncultured archaea.</title>
        <authorList>
            <person name="Borrel G."/>
            <person name="Adam P.S."/>
            <person name="McKay L.J."/>
            <person name="Chen L.X."/>
            <person name="Sierra-Garcia I.N."/>
            <person name="Sieber C.M."/>
            <person name="Letourneur Q."/>
            <person name="Ghozlane A."/>
            <person name="Andersen G.L."/>
            <person name="Li W.J."/>
            <person name="Hallam S.J."/>
            <person name="Muyzer G."/>
            <person name="de Oliveira V.M."/>
            <person name="Inskeep W.P."/>
            <person name="Banfield J.F."/>
            <person name="Gribaldo S."/>
        </authorList>
    </citation>
    <scope>NUCLEOTIDE SEQUENCE [LARGE SCALE GENOMIC DNA]</scope>
    <source>
        <strain evidence="5">NM1b</strain>
    </source>
</reference>
<organism evidence="5 6">
    <name type="scientific">Candidatus Methanolliviera hydrocarbonicum</name>
    <dbReference type="NCBI Taxonomy" id="2491085"/>
    <lineage>
        <taxon>Archaea</taxon>
        <taxon>Methanobacteriati</taxon>
        <taxon>Methanobacteriota</taxon>
        <taxon>Candidatus Methanoliparia</taxon>
        <taxon>Candidatus Methanoliparales</taxon>
        <taxon>Candidatus Methanollivieraceae</taxon>
        <taxon>Candidatus Methanolliviera</taxon>
    </lineage>
</organism>
<keyword evidence="3" id="KW-0804">Transcription</keyword>
<gene>
    <name evidence="5" type="ORF">EF807_02675</name>
</gene>
<protein>
    <submittedName>
        <fullName evidence="5">Lrp/AsnC family transcriptional regulator</fullName>
    </submittedName>
</protein>
<dbReference type="Pfam" id="PF13404">
    <property type="entry name" value="HTH_AsnC-type"/>
    <property type="match status" value="1"/>
</dbReference>
<dbReference type="GO" id="GO:0005829">
    <property type="term" value="C:cytosol"/>
    <property type="evidence" value="ECO:0007669"/>
    <property type="project" value="TreeGrafter"/>
</dbReference>
<proteinExistence type="predicted"/>
<dbReference type="InterPro" id="IPR036388">
    <property type="entry name" value="WH-like_DNA-bd_sf"/>
</dbReference>